<evidence type="ECO:0000313" key="1">
    <source>
        <dbReference type="EMBL" id="GAA0184578.1"/>
    </source>
</evidence>
<comment type="caution">
    <text evidence="1">The sequence shown here is derived from an EMBL/GenBank/DDBJ whole genome shotgun (WGS) entry which is preliminary data.</text>
</comment>
<proteinExistence type="predicted"/>
<sequence length="139" mass="15749">MYGTFVVGRKPYGSNGSIPLGSKDLASGGSKIGVWRKILALRETLKPHLKYIVENGKTMKCLHDNWGLEEVLVDILSERERTAVRMLPTDTITDFCRKVKWLGGRRLSERILGCKINMHETLTNAKDKMVWFGTDIHCT</sequence>
<accession>A0AAV3RS88</accession>
<dbReference type="Proteomes" id="UP001454036">
    <property type="component" value="Unassembled WGS sequence"/>
</dbReference>
<organism evidence="1 2">
    <name type="scientific">Lithospermum erythrorhizon</name>
    <name type="common">Purple gromwell</name>
    <name type="synonym">Lithospermum officinale var. erythrorhizon</name>
    <dbReference type="NCBI Taxonomy" id="34254"/>
    <lineage>
        <taxon>Eukaryota</taxon>
        <taxon>Viridiplantae</taxon>
        <taxon>Streptophyta</taxon>
        <taxon>Embryophyta</taxon>
        <taxon>Tracheophyta</taxon>
        <taxon>Spermatophyta</taxon>
        <taxon>Magnoliopsida</taxon>
        <taxon>eudicotyledons</taxon>
        <taxon>Gunneridae</taxon>
        <taxon>Pentapetalae</taxon>
        <taxon>asterids</taxon>
        <taxon>lamiids</taxon>
        <taxon>Boraginales</taxon>
        <taxon>Boraginaceae</taxon>
        <taxon>Boraginoideae</taxon>
        <taxon>Lithospermeae</taxon>
        <taxon>Lithospermum</taxon>
    </lineage>
</organism>
<dbReference type="EMBL" id="BAABME010011997">
    <property type="protein sequence ID" value="GAA0184578.1"/>
    <property type="molecule type" value="Genomic_DNA"/>
</dbReference>
<dbReference type="AlphaFoldDB" id="A0AAV3RS88"/>
<gene>
    <name evidence="1" type="ORF">LIER_31866</name>
</gene>
<evidence type="ECO:0000313" key="2">
    <source>
        <dbReference type="Proteomes" id="UP001454036"/>
    </source>
</evidence>
<name>A0AAV3RS88_LITER</name>
<keyword evidence="2" id="KW-1185">Reference proteome</keyword>
<reference evidence="1 2" key="1">
    <citation type="submission" date="2024-01" db="EMBL/GenBank/DDBJ databases">
        <title>The complete chloroplast genome sequence of Lithospermum erythrorhizon: insights into the phylogenetic relationship among Boraginaceae species and the maternal lineages of purple gromwells.</title>
        <authorList>
            <person name="Okada T."/>
            <person name="Watanabe K."/>
        </authorList>
    </citation>
    <scope>NUCLEOTIDE SEQUENCE [LARGE SCALE GENOMIC DNA]</scope>
</reference>
<protein>
    <submittedName>
        <fullName evidence="1">Uncharacterized protein</fullName>
    </submittedName>
</protein>